<evidence type="ECO:0000313" key="2">
    <source>
        <dbReference type="Proteomes" id="UP000198824"/>
    </source>
</evidence>
<gene>
    <name evidence="1" type="ORF">SAMN05192580_1353</name>
</gene>
<organism evidence="1 2">
    <name type="scientific">Sphingomonas jatrophae</name>
    <dbReference type="NCBI Taxonomy" id="1166337"/>
    <lineage>
        <taxon>Bacteria</taxon>
        <taxon>Pseudomonadati</taxon>
        <taxon>Pseudomonadota</taxon>
        <taxon>Alphaproteobacteria</taxon>
        <taxon>Sphingomonadales</taxon>
        <taxon>Sphingomonadaceae</taxon>
        <taxon>Sphingomonas</taxon>
    </lineage>
</organism>
<dbReference type="RefSeq" id="WP_131819197.1">
    <property type="nucleotide sequence ID" value="NZ_FOZG01000001.1"/>
</dbReference>
<proteinExistence type="predicted"/>
<dbReference type="AlphaFoldDB" id="A0A1I6K5L4"/>
<protein>
    <recommendedName>
        <fullName evidence="3">Nucleoside 2-deoxyribosyltransferase</fullName>
    </recommendedName>
</protein>
<name>A0A1I6K5L4_9SPHN</name>
<evidence type="ECO:0000313" key="1">
    <source>
        <dbReference type="EMBL" id="SFR86522.1"/>
    </source>
</evidence>
<dbReference type="EMBL" id="FOZG01000001">
    <property type="protein sequence ID" value="SFR86522.1"/>
    <property type="molecule type" value="Genomic_DNA"/>
</dbReference>
<keyword evidence="2" id="KW-1185">Reference proteome</keyword>
<dbReference type="Proteomes" id="UP000198824">
    <property type="component" value="Unassembled WGS sequence"/>
</dbReference>
<evidence type="ECO:0008006" key="3">
    <source>
        <dbReference type="Google" id="ProtNLM"/>
    </source>
</evidence>
<accession>A0A1I6K5L4</accession>
<dbReference type="OrthoDB" id="5379851at2"/>
<reference evidence="1 2" key="1">
    <citation type="submission" date="2016-10" db="EMBL/GenBank/DDBJ databases">
        <authorList>
            <person name="de Groot N.N."/>
        </authorList>
    </citation>
    <scope>NUCLEOTIDE SEQUENCE [LARGE SCALE GENOMIC DNA]</scope>
    <source>
        <strain evidence="1 2">S5-249</strain>
    </source>
</reference>
<sequence>MPPQKENSGQALGSAGSGKAINSDAQKVCGIVMPIAAMGEEYSEAHWVRVRRILQKTIENAGMRAQLVWENPEVDVIQSAILQNLYENDVVICDVSGLNSNVMLEAGLRLSTKKPTIIVTDKVHKPPFDIGNVRYIDYQRDLEFNAIEDFMRRLEDRIREVQEAAQKGTYTSFVENFRFETVSPQSVEVTANEFLLEKIEALTTAVSRLERSQRKTSFTAPRLVRTFSGPTINDELNVFSDRNQRVTFEAQLADDVVPAVVAEISDIDGIASEGQYVSDRTWLIKNVVDTAKIPMDTARKLISSKVERGEELSKHVWNNRRDS</sequence>
<dbReference type="STRING" id="1166337.SAMN05192580_1353"/>